<comment type="caution">
    <text evidence="1">The sequence shown here is derived from an EMBL/GenBank/DDBJ whole genome shotgun (WGS) entry which is preliminary data.</text>
</comment>
<organism evidence="1 2">
    <name type="scientific">Trebonia kvetii</name>
    <dbReference type="NCBI Taxonomy" id="2480626"/>
    <lineage>
        <taxon>Bacteria</taxon>
        <taxon>Bacillati</taxon>
        <taxon>Actinomycetota</taxon>
        <taxon>Actinomycetes</taxon>
        <taxon>Streptosporangiales</taxon>
        <taxon>Treboniaceae</taxon>
        <taxon>Trebonia</taxon>
    </lineage>
</organism>
<sequence>MAALYLVIEDYKLGPVYQRAATQGTNSFEPPIQTGSAVRRPCRAAVASLLATATFAVMDLLEVGAGPNRIVAFDGRVLEVFGGSVRRFHVKLLSVTVSGPDKHGNRNVVLRQAGIDNSLPVDEPAYEQLQPLLEALRSAGVSVAG</sequence>
<accession>A0A6P2C0P4</accession>
<protein>
    <submittedName>
        <fullName evidence="1">Uncharacterized protein</fullName>
    </submittedName>
</protein>
<dbReference type="AlphaFoldDB" id="A0A6P2C0P4"/>
<dbReference type="Proteomes" id="UP000460272">
    <property type="component" value="Unassembled WGS sequence"/>
</dbReference>
<dbReference type="RefSeq" id="WP_145852466.1">
    <property type="nucleotide sequence ID" value="NZ_RPFW01000002.1"/>
</dbReference>
<evidence type="ECO:0000313" key="2">
    <source>
        <dbReference type="Proteomes" id="UP000460272"/>
    </source>
</evidence>
<keyword evidence="2" id="KW-1185">Reference proteome</keyword>
<proteinExistence type="predicted"/>
<gene>
    <name evidence="1" type="ORF">EAS64_08845</name>
</gene>
<reference evidence="1 2" key="1">
    <citation type="submission" date="2018-11" db="EMBL/GenBank/DDBJ databases">
        <title>Trebonia kvetii gen.nov., sp.nov., a novel acidophilic actinobacterium, and proposal of the new actinobacterial family Treboniaceae fam. nov.</title>
        <authorList>
            <person name="Rapoport D."/>
            <person name="Sagova-Mareckova M."/>
            <person name="Sedlacek I."/>
            <person name="Provaznik J."/>
            <person name="Kralova S."/>
            <person name="Pavlinic D."/>
            <person name="Benes V."/>
            <person name="Kopecky J."/>
        </authorList>
    </citation>
    <scope>NUCLEOTIDE SEQUENCE [LARGE SCALE GENOMIC DNA]</scope>
    <source>
        <strain evidence="1 2">15Tr583</strain>
    </source>
</reference>
<dbReference type="EMBL" id="RPFW01000002">
    <property type="protein sequence ID" value="TVZ04758.1"/>
    <property type="molecule type" value="Genomic_DNA"/>
</dbReference>
<dbReference type="OrthoDB" id="4213001at2"/>
<name>A0A6P2C0P4_9ACTN</name>
<evidence type="ECO:0000313" key="1">
    <source>
        <dbReference type="EMBL" id="TVZ04758.1"/>
    </source>
</evidence>